<comment type="caution">
    <text evidence="2">The sequence shown here is derived from an EMBL/GenBank/DDBJ whole genome shotgun (WGS) entry which is preliminary data.</text>
</comment>
<proteinExistence type="predicted"/>
<feature type="transmembrane region" description="Helical" evidence="1">
    <location>
        <begin position="112"/>
        <end position="131"/>
    </location>
</feature>
<sequence length="132" mass="15508">MGQVSKKKVKQNVNIDWILNSPDPMPIAFFRLTHPEARTRAIDTYKRCFKIALSRSEGTTLNKLKAVNNNEKFIQRDWETWLKEKKTIEACRMSHDTNLQIQQDFATTMKTVIHFFMGMILDITTLFKIFLP</sequence>
<keyword evidence="3" id="KW-1185">Reference proteome</keyword>
<accession>A0A8H4AP30</accession>
<dbReference type="Proteomes" id="UP000439903">
    <property type="component" value="Unassembled WGS sequence"/>
</dbReference>
<evidence type="ECO:0000313" key="2">
    <source>
        <dbReference type="EMBL" id="KAF0519114.1"/>
    </source>
</evidence>
<protein>
    <submittedName>
        <fullName evidence="2">Uncharacterized protein</fullName>
    </submittedName>
</protein>
<keyword evidence="1" id="KW-0472">Membrane</keyword>
<organism evidence="2 3">
    <name type="scientific">Gigaspora margarita</name>
    <dbReference type="NCBI Taxonomy" id="4874"/>
    <lineage>
        <taxon>Eukaryota</taxon>
        <taxon>Fungi</taxon>
        <taxon>Fungi incertae sedis</taxon>
        <taxon>Mucoromycota</taxon>
        <taxon>Glomeromycotina</taxon>
        <taxon>Glomeromycetes</taxon>
        <taxon>Diversisporales</taxon>
        <taxon>Gigasporaceae</taxon>
        <taxon>Gigaspora</taxon>
    </lineage>
</organism>
<evidence type="ECO:0000313" key="3">
    <source>
        <dbReference type="Proteomes" id="UP000439903"/>
    </source>
</evidence>
<keyword evidence="1" id="KW-0812">Transmembrane</keyword>
<evidence type="ECO:0000256" key="1">
    <source>
        <dbReference type="SAM" id="Phobius"/>
    </source>
</evidence>
<dbReference type="OrthoDB" id="2429120at2759"/>
<dbReference type="EMBL" id="WTPW01000365">
    <property type="protein sequence ID" value="KAF0519114.1"/>
    <property type="molecule type" value="Genomic_DNA"/>
</dbReference>
<dbReference type="AlphaFoldDB" id="A0A8H4AP30"/>
<gene>
    <name evidence="2" type="ORF">F8M41_016632</name>
</gene>
<name>A0A8H4AP30_GIGMA</name>
<keyword evidence="1" id="KW-1133">Transmembrane helix</keyword>
<reference evidence="2 3" key="1">
    <citation type="journal article" date="2019" name="Environ. Microbiol.">
        <title>At the nexus of three kingdoms: the genome of the mycorrhizal fungus Gigaspora margarita provides insights into plant, endobacterial and fungal interactions.</title>
        <authorList>
            <person name="Venice F."/>
            <person name="Ghignone S."/>
            <person name="Salvioli di Fossalunga A."/>
            <person name="Amselem J."/>
            <person name="Novero M."/>
            <person name="Xianan X."/>
            <person name="Sedzielewska Toro K."/>
            <person name="Morin E."/>
            <person name="Lipzen A."/>
            <person name="Grigoriev I.V."/>
            <person name="Henrissat B."/>
            <person name="Martin F.M."/>
            <person name="Bonfante P."/>
        </authorList>
    </citation>
    <scope>NUCLEOTIDE SEQUENCE [LARGE SCALE GENOMIC DNA]</scope>
    <source>
        <strain evidence="2 3">BEG34</strain>
    </source>
</reference>